<keyword evidence="2" id="KW-1185">Reference proteome</keyword>
<organism evidence="1 2">
    <name type="scientific">Paenibacillus agilis</name>
    <dbReference type="NCBI Taxonomy" id="3020863"/>
    <lineage>
        <taxon>Bacteria</taxon>
        <taxon>Bacillati</taxon>
        <taxon>Bacillota</taxon>
        <taxon>Bacilli</taxon>
        <taxon>Bacillales</taxon>
        <taxon>Paenibacillaceae</taxon>
        <taxon>Paenibacillus</taxon>
    </lineage>
</organism>
<reference evidence="1 2" key="1">
    <citation type="submission" date="2019-07" db="EMBL/GenBank/DDBJ databases">
        <authorList>
            <person name="Kim J."/>
        </authorList>
    </citation>
    <scope>NUCLEOTIDE SEQUENCE [LARGE SCALE GENOMIC DNA]</scope>
    <source>
        <strain evidence="1 2">N4</strain>
    </source>
</reference>
<comment type="caution">
    <text evidence="1">The sequence shown here is derived from an EMBL/GenBank/DDBJ whole genome shotgun (WGS) entry which is preliminary data.</text>
</comment>
<dbReference type="RefSeq" id="WP_144989070.1">
    <property type="nucleotide sequence ID" value="NZ_VNJK01000001.1"/>
</dbReference>
<name>A0A559IZF2_9BACL</name>
<proteinExistence type="predicted"/>
<evidence type="ECO:0000313" key="2">
    <source>
        <dbReference type="Proteomes" id="UP000318102"/>
    </source>
</evidence>
<protein>
    <submittedName>
        <fullName evidence="1">Uncharacterized protein</fullName>
    </submittedName>
</protein>
<evidence type="ECO:0000313" key="1">
    <source>
        <dbReference type="EMBL" id="TVX93008.1"/>
    </source>
</evidence>
<dbReference type="Proteomes" id="UP000318102">
    <property type="component" value="Unassembled WGS sequence"/>
</dbReference>
<gene>
    <name evidence="1" type="ORF">FPZ44_08025</name>
</gene>
<accession>A0A559IZF2</accession>
<sequence>MNPTNSHIVKQLEVKKEVTTNEAPMAVSPEELGVLFAIIPDDLTHTMILCPVEVGQTAIKLTEKTAKILVAMLDHQIQEWS</sequence>
<dbReference type="EMBL" id="VNJK01000001">
    <property type="protein sequence ID" value="TVX93008.1"/>
    <property type="molecule type" value="Genomic_DNA"/>
</dbReference>
<dbReference type="AlphaFoldDB" id="A0A559IZF2"/>